<dbReference type="SMR" id="A0A2I5TBN5"/>
<dbReference type="KEGG" id="serq:CWC46_20675"/>
<dbReference type="InterPro" id="IPR036390">
    <property type="entry name" value="WH_DNA-bd_sf"/>
</dbReference>
<feature type="domain" description="O-methyltransferase dimerisation" evidence="6">
    <location>
        <begin position="11"/>
        <end position="76"/>
    </location>
</feature>
<evidence type="ECO:0000256" key="4">
    <source>
        <dbReference type="PIRSR" id="PIRSR005739-1"/>
    </source>
</evidence>
<keyword evidence="9" id="KW-1185">Reference proteome</keyword>
<evidence type="ECO:0000256" key="3">
    <source>
        <dbReference type="ARBA" id="ARBA00022691"/>
    </source>
</evidence>
<keyword evidence="3" id="KW-0949">S-adenosyl-L-methionine</keyword>
<sequence length="348" mass="38942">MTLTKQDAVNQMMGFFQSKTLITALSLKLFDHLRDQDRNAKQMAALLNCPLRSSEQLLIALQAMGYLEKQDGLYHLPQEHRAFLVSDEPQWLGWLGRHIDTFLYPLWGELKAAVENDTHQRQTVFGDDRSWFDILYQNPDDVTDFQEFLGKFAAPFIDGFIQDYDFSQHQAFLDIGSGIGSLPIAVANAYSGVNLAICELPQTSTFLRDKLVQQGYGQRIQVLEGDVISGDLPIGDYDLIHLGWMLHDYAPETQLIILKNIYDAMPVGGRFIASETPLNADKSGPEFTALLSLNMLVSTDGGIESSPQEYLSRFHQAGFSNARIMDISGPRTLIVGEKTTHNNGSSQC</sequence>
<dbReference type="PANTHER" id="PTHR43712:SF2">
    <property type="entry name" value="O-METHYLTRANSFERASE CICE"/>
    <property type="match status" value="1"/>
</dbReference>
<dbReference type="CDD" id="cd02440">
    <property type="entry name" value="AdoMet_MTases"/>
    <property type="match status" value="1"/>
</dbReference>
<dbReference type="GO" id="GO:0032259">
    <property type="term" value="P:methylation"/>
    <property type="evidence" value="ECO:0007669"/>
    <property type="project" value="UniProtKB-KW"/>
</dbReference>
<dbReference type="GO" id="GO:0046983">
    <property type="term" value="F:protein dimerization activity"/>
    <property type="evidence" value="ECO:0007669"/>
    <property type="project" value="InterPro"/>
</dbReference>
<evidence type="ECO:0000259" key="5">
    <source>
        <dbReference type="Pfam" id="PF00891"/>
    </source>
</evidence>
<evidence type="ECO:0000313" key="9">
    <source>
        <dbReference type="Proteomes" id="UP000017700"/>
    </source>
</evidence>
<dbReference type="Gene3D" id="3.40.50.150">
    <property type="entry name" value="Vaccinia Virus protein VP39"/>
    <property type="match status" value="1"/>
</dbReference>
<dbReference type="Gene3D" id="1.10.10.10">
    <property type="entry name" value="Winged helix-like DNA-binding domain superfamily/Winged helix DNA-binding domain"/>
    <property type="match status" value="1"/>
</dbReference>
<reference evidence="8 9" key="1">
    <citation type="journal article" date="2013" name="Genome Announc.">
        <title>Draft genome sequence of Serratia sp. strain ATCC 39006, a model bacterium for analysis of the biosynthesis and regulation of prodigiosin, a carbapenem, and gas vesicles.</title>
        <authorList>
            <person name="Fineran P.C."/>
            <person name="Iglesias Cans M.C."/>
            <person name="Ramsay J.P."/>
            <person name="Wilf N.M."/>
            <person name="Cossyleon D."/>
            <person name="McNeil M.B."/>
            <person name="Williamson N.R."/>
            <person name="Monson R.E."/>
            <person name="Becher S.A."/>
            <person name="Stanton J.A."/>
            <person name="Brugger K."/>
            <person name="Brown S.D."/>
            <person name="Salmond G.P."/>
        </authorList>
    </citation>
    <scope>NUCLEOTIDE SEQUENCE [LARGE SCALE GENOMIC DNA]</scope>
    <source>
        <strain evidence="8">ATCC 39006</strain>
        <strain evidence="9">ATCC 39006 / SC 11482</strain>
    </source>
</reference>
<name>A0A2I5TBN5_SERS3</name>
<dbReference type="Pfam" id="PF00891">
    <property type="entry name" value="Methyltransf_2"/>
    <property type="match status" value="1"/>
</dbReference>
<dbReference type="InterPro" id="IPR029063">
    <property type="entry name" value="SAM-dependent_MTases_sf"/>
</dbReference>
<dbReference type="EMBL" id="CP025084">
    <property type="protein sequence ID" value="AUH06312.1"/>
    <property type="molecule type" value="Genomic_DNA"/>
</dbReference>
<feature type="domain" description="O-methyltransferase C-terminal" evidence="5">
    <location>
        <begin position="107"/>
        <end position="320"/>
    </location>
</feature>
<dbReference type="GO" id="GO:0008171">
    <property type="term" value="F:O-methyltransferase activity"/>
    <property type="evidence" value="ECO:0007669"/>
    <property type="project" value="InterPro"/>
</dbReference>
<reference evidence="8" key="2">
    <citation type="submission" date="2013-09" db="EMBL/GenBank/DDBJ databases">
        <authorList>
            <person name="Wang G."/>
            <person name="Yang Y."/>
            <person name="Su Y."/>
        </authorList>
    </citation>
    <scope>NUCLEOTIDE SEQUENCE</scope>
    <source>
        <strain evidence="8">ATCC 39006</strain>
    </source>
</reference>
<keyword evidence="1 8" id="KW-0489">Methyltransferase</keyword>
<organism evidence="8 9">
    <name type="scientific">Serratia sp. (strain ATCC 39006)</name>
    <name type="common">Prodigiosinella confusarubida</name>
    <dbReference type="NCBI Taxonomy" id="104623"/>
    <lineage>
        <taxon>Bacteria</taxon>
        <taxon>Pseudomonadati</taxon>
        <taxon>Pseudomonadota</taxon>
        <taxon>Gammaproteobacteria</taxon>
        <taxon>Enterobacterales</taxon>
        <taxon>Pectobacteriaceae</taxon>
        <taxon>Prodigiosinella</taxon>
    </lineage>
</organism>
<gene>
    <name evidence="7" type="ORF">CWC46_20675</name>
    <name evidence="8" type="ORF">Ser39006_020670</name>
</gene>
<protein>
    <submittedName>
        <fullName evidence="8">SAM-dependent methyltransferase</fullName>
    </submittedName>
</protein>
<dbReference type="Proteomes" id="UP000017700">
    <property type="component" value="Chromosome"/>
</dbReference>
<dbReference type="RefSeq" id="WP_021014644.1">
    <property type="nucleotide sequence ID" value="NZ_CP025084.1"/>
</dbReference>
<evidence type="ECO:0000256" key="2">
    <source>
        <dbReference type="ARBA" id="ARBA00022679"/>
    </source>
</evidence>
<dbReference type="PIRSF" id="PIRSF005739">
    <property type="entry name" value="O-mtase"/>
    <property type="match status" value="1"/>
</dbReference>
<dbReference type="PANTHER" id="PTHR43712">
    <property type="entry name" value="PUTATIVE (AFU_ORTHOLOGUE AFUA_4G14580)-RELATED"/>
    <property type="match status" value="1"/>
</dbReference>
<evidence type="ECO:0000313" key="7">
    <source>
        <dbReference type="EMBL" id="AUH01990.1"/>
    </source>
</evidence>
<evidence type="ECO:0000256" key="1">
    <source>
        <dbReference type="ARBA" id="ARBA00022603"/>
    </source>
</evidence>
<feature type="active site" description="Proton acceptor" evidence="4">
    <location>
        <position position="247"/>
    </location>
</feature>
<dbReference type="KEGG" id="sera:Ser39006_020670"/>
<dbReference type="Proteomes" id="UP000233778">
    <property type="component" value="Chromosome"/>
</dbReference>
<dbReference type="PROSITE" id="PS51683">
    <property type="entry name" value="SAM_OMT_II"/>
    <property type="match status" value="1"/>
</dbReference>
<evidence type="ECO:0000313" key="8">
    <source>
        <dbReference type="EMBL" id="AUH06312.1"/>
    </source>
</evidence>
<dbReference type="InterPro" id="IPR036388">
    <property type="entry name" value="WH-like_DNA-bd_sf"/>
</dbReference>
<evidence type="ECO:0000259" key="6">
    <source>
        <dbReference type="Pfam" id="PF08100"/>
    </source>
</evidence>
<dbReference type="InterPro" id="IPR012967">
    <property type="entry name" value="COMT_dimerisation"/>
</dbReference>
<reference evidence="8" key="4">
    <citation type="submission" date="2017-11" db="EMBL/GenBank/DDBJ databases">
        <title>Complete genome sequence of Serratia sp. ATCC 39006.</title>
        <authorList>
            <person name="Hampton H.G."/>
            <person name="Jackson S.A."/>
            <person name="Jauregui R."/>
            <person name="Poulter G.T.M."/>
            <person name="Salmond G.P.C."/>
            <person name="Fineran P.C."/>
        </authorList>
    </citation>
    <scope>NUCLEOTIDE SEQUENCE</scope>
    <source>
        <strain evidence="8">ATCC 39006</strain>
    </source>
</reference>
<dbReference type="SUPFAM" id="SSF46785">
    <property type="entry name" value="Winged helix' DNA-binding domain"/>
    <property type="match status" value="1"/>
</dbReference>
<accession>A0A2I5TBN5</accession>
<dbReference type="InterPro" id="IPR001077">
    <property type="entry name" value="COMT_C"/>
</dbReference>
<dbReference type="Pfam" id="PF08100">
    <property type="entry name" value="Dimerisation"/>
    <property type="match status" value="1"/>
</dbReference>
<proteinExistence type="predicted"/>
<dbReference type="AlphaFoldDB" id="A0A2I5TBN5"/>
<dbReference type="InterPro" id="IPR016461">
    <property type="entry name" value="COMT-like"/>
</dbReference>
<keyword evidence="2 8" id="KW-0808">Transferase</keyword>
<dbReference type="SUPFAM" id="SSF53335">
    <property type="entry name" value="S-adenosyl-L-methionine-dependent methyltransferases"/>
    <property type="match status" value="1"/>
</dbReference>
<dbReference type="EMBL" id="CP025085">
    <property type="protein sequence ID" value="AUH01990.1"/>
    <property type="molecule type" value="Genomic_DNA"/>
</dbReference>
<dbReference type="OrthoDB" id="9766840at2"/>
<reference evidence="7 10" key="3">
    <citation type="submission" date="2017-11" db="EMBL/GenBank/DDBJ databases">
        <title>Complete genome sequence of Serratia sp. ATCC 39006 LacA.</title>
        <authorList>
            <person name="Hampton H.G."/>
            <person name="Jackson S.A."/>
            <person name="Jauregui R."/>
            <person name="Poulter G.T.M."/>
            <person name="Salmond G.P.C."/>
            <person name="Fineran P.C."/>
        </authorList>
    </citation>
    <scope>NUCLEOTIDE SEQUENCE [LARGE SCALE GENOMIC DNA]</scope>
    <source>
        <strain evidence="7 10">ATCC 39006</strain>
    </source>
</reference>
<evidence type="ECO:0000313" key="10">
    <source>
        <dbReference type="Proteomes" id="UP000233778"/>
    </source>
</evidence>